<name>A0A918MHC7_9RHOB</name>
<accession>A0A918MHC7</accession>
<dbReference type="GO" id="GO:0005886">
    <property type="term" value="C:plasma membrane"/>
    <property type="evidence" value="ECO:0007669"/>
    <property type="project" value="InterPro"/>
</dbReference>
<keyword evidence="2" id="KW-0812">Transmembrane</keyword>
<evidence type="ECO:0000256" key="5">
    <source>
        <dbReference type="SAM" id="SignalP"/>
    </source>
</evidence>
<feature type="domain" description="Translocation and assembly module TamB C-terminal" evidence="6">
    <location>
        <begin position="923"/>
        <end position="1268"/>
    </location>
</feature>
<sequence length="1273" mass="130973">MKPLLALALCALPLATPVLADDRGYLTALLEDNLSDAGRKVTITGFQGALSSQATIDELTIADDRGTWLTLRRVVLDWNRAALLAGRVSVNTLSASEIILDRLPETGSDDSLPTPEARGFALPELPVSVQVGQLAAEKITLGETVLGQPVQARLQASADLSGGEGHTDLTLERTDTGPRGKFVLKAGFANETGVLTLDLTATEGAEGIATTLMGLPGAPAVDLTIKGEGPLANYAADLRLASDGVERLVGRVTLAASPEGATRFTADLGGDPAPLFLPEYAAFFGDDVRLQSEGTKAADGRLNLSRLTVETQALQLNGSLQLAPDGLPERFDLTGALGIDGTPVVLPLTTEQRTAVTHADLTLGFDAAKGEGWTADLRLTGLERADFTAREATLTGSGTIGRPEGRAMAEGSFDFTATGLAPQDAALAKAVGDAITGALQFRWQDGQDALALPMLRVEGADYSARAAIALAGLSTGITVTGDATLRADDLARYADLAGRPLAGRAFLTISGETALLAGTFDATGRVQGEGMKIGQPEVDNLLSGSAKIDFALRRDETGTTLRQLDLRAASLTARAAGTLATAGSDLTAQVDFTDLSALGGAWRGGVTGLAHIIGTAETGTISFDATGNGLGMGIAEVDGLLRGQSTIALMADYADQVVTLQKATVNAASLSAAMQGKLATAGSDVKATLSVADLSALGAGYRGALTAETSFTGTADAGRLTAKATGSRLAIGQTEADRLLAGETQLSADLDLADGQIRIKSAQISNPQLRADAKGTVAGNQRQIDLTAEIVNLATLLPPFPGRLAINGKAVDNGQGYALDLGLRGPGGIDTTVKGRVAPGFGNADLAIIGGAEAGLANVFISPTTISGRLRYDLRLKGPLALTSLSGPITLGGLRIAAPEAPAAIDALNGTVTLGSGQARVDLRGNVSTGGSFTLLGTSGLQAPFNGDLAVELRQVHLKDPQLYETRLNGQLRARGPLAGGATIAGDILLNETELRIPSASFGAASGLDDLEHRAEPADVRATRARAGLIAVEATGENATSRPYALDLQITAPQRIFVRGRGLDMEVGGTLQVGGSTQAVVPAGSFKLVRGRLDILGKRLTISEADVNLQGDLDPYLSVKASTENDGVVSSVVIEGRASAPEVRFESAPELPQEEVLAQLLFGQDLSSLSAFQAAQLASAVATLAGKGGDGIVGKLRQGFGLDDLDVTTNAEGDTTLKAGKYISRNAYTEVEVDQSGKAQINLNLDVTDSLTVRGSVGAEGETSIGIFKEKDY</sequence>
<keyword evidence="5" id="KW-0732">Signal</keyword>
<dbReference type="PANTHER" id="PTHR36985">
    <property type="entry name" value="TRANSLOCATION AND ASSEMBLY MODULE SUBUNIT TAMB"/>
    <property type="match status" value="1"/>
</dbReference>
<dbReference type="Proteomes" id="UP000628984">
    <property type="component" value="Unassembled WGS sequence"/>
</dbReference>
<dbReference type="RefSeq" id="WP_189632934.1">
    <property type="nucleotide sequence ID" value="NZ_BMYQ01000002.1"/>
</dbReference>
<protein>
    <submittedName>
        <fullName evidence="7">Translocation/assembly module TamB</fullName>
    </submittedName>
</protein>
<evidence type="ECO:0000313" key="7">
    <source>
        <dbReference type="EMBL" id="GGW25721.1"/>
    </source>
</evidence>
<dbReference type="PANTHER" id="PTHR36985:SF1">
    <property type="entry name" value="TRANSLOCATION AND ASSEMBLY MODULE SUBUNIT TAMB"/>
    <property type="match status" value="1"/>
</dbReference>
<comment type="subcellular location">
    <subcellularLocation>
        <location evidence="1">Membrane</location>
        <topology evidence="1">Single-pass membrane protein</topology>
    </subcellularLocation>
</comment>
<keyword evidence="4" id="KW-0472">Membrane</keyword>
<comment type="caution">
    <text evidence="7">The sequence shown here is derived from an EMBL/GenBank/DDBJ whole genome shotgun (WGS) entry which is preliminary data.</text>
</comment>
<evidence type="ECO:0000256" key="1">
    <source>
        <dbReference type="ARBA" id="ARBA00004167"/>
    </source>
</evidence>
<dbReference type="Pfam" id="PF04357">
    <property type="entry name" value="TamB"/>
    <property type="match status" value="1"/>
</dbReference>
<proteinExistence type="predicted"/>
<reference evidence="7" key="1">
    <citation type="journal article" date="2014" name="Int. J. Syst. Evol. Microbiol.">
        <title>Complete genome sequence of Corynebacterium casei LMG S-19264T (=DSM 44701T), isolated from a smear-ripened cheese.</title>
        <authorList>
            <consortium name="US DOE Joint Genome Institute (JGI-PGF)"/>
            <person name="Walter F."/>
            <person name="Albersmeier A."/>
            <person name="Kalinowski J."/>
            <person name="Ruckert C."/>
        </authorList>
    </citation>
    <scope>NUCLEOTIDE SEQUENCE</scope>
    <source>
        <strain evidence="7">KCTC 23714</strain>
    </source>
</reference>
<evidence type="ECO:0000256" key="2">
    <source>
        <dbReference type="ARBA" id="ARBA00022692"/>
    </source>
</evidence>
<evidence type="ECO:0000259" key="6">
    <source>
        <dbReference type="Pfam" id="PF04357"/>
    </source>
</evidence>
<feature type="signal peptide" evidence="5">
    <location>
        <begin position="1"/>
        <end position="20"/>
    </location>
</feature>
<reference evidence="7" key="2">
    <citation type="submission" date="2020-09" db="EMBL/GenBank/DDBJ databases">
        <authorList>
            <person name="Sun Q."/>
            <person name="Kim S."/>
        </authorList>
    </citation>
    <scope>NUCLEOTIDE SEQUENCE</scope>
    <source>
        <strain evidence="7">KCTC 23714</strain>
    </source>
</reference>
<dbReference type="EMBL" id="BMYQ01000002">
    <property type="protein sequence ID" value="GGW25721.1"/>
    <property type="molecule type" value="Genomic_DNA"/>
</dbReference>
<evidence type="ECO:0000313" key="8">
    <source>
        <dbReference type="Proteomes" id="UP000628984"/>
    </source>
</evidence>
<gene>
    <name evidence="7" type="ORF">GCM10011452_12020</name>
</gene>
<evidence type="ECO:0000256" key="3">
    <source>
        <dbReference type="ARBA" id="ARBA00022989"/>
    </source>
</evidence>
<feature type="chain" id="PRO_5037760628" evidence="5">
    <location>
        <begin position="21"/>
        <end position="1273"/>
    </location>
</feature>
<dbReference type="AlphaFoldDB" id="A0A918MHC7"/>
<organism evidence="7 8">
    <name type="scientific">Gemmobacter lanyuensis</name>
    <dbReference type="NCBI Taxonomy" id="1054497"/>
    <lineage>
        <taxon>Bacteria</taxon>
        <taxon>Pseudomonadati</taxon>
        <taxon>Pseudomonadota</taxon>
        <taxon>Alphaproteobacteria</taxon>
        <taxon>Rhodobacterales</taxon>
        <taxon>Paracoccaceae</taxon>
        <taxon>Gemmobacter</taxon>
    </lineage>
</organism>
<dbReference type="InterPro" id="IPR007452">
    <property type="entry name" value="TamB_C"/>
</dbReference>
<keyword evidence="3" id="KW-1133">Transmembrane helix</keyword>
<evidence type="ECO:0000256" key="4">
    <source>
        <dbReference type="ARBA" id="ARBA00023136"/>
    </source>
</evidence>
<keyword evidence="8" id="KW-1185">Reference proteome</keyword>
<dbReference type="GO" id="GO:0009306">
    <property type="term" value="P:protein secretion"/>
    <property type="evidence" value="ECO:0007669"/>
    <property type="project" value="InterPro"/>
</dbReference>